<name>E7MQ21_9FIRM</name>
<keyword evidence="4" id="KW-0808">Transferase</keyword>
<keyword evidence="5" id="KW-0598">Phosphotransferase system</keyword>
<dbReference type="InterPro" id="IPR036095">
    <property type="entry name" value="PTS_EIIB-like_sf"/>
</dbReference>
<evidence type="ECO:0000259" key="8">
    <source>
        <dbReference type="PROSITE" id="PS51100"/>
    </source>
</evidence>
<sequence>MKERRNNMRIMLACASGMSTSLLVEKMKEAAINAGNDDKIWAVAQEEVEEELGNFDVLLLGPQIGLALQRMKDLVENVPVAVISPLDYGRRNGEAVLKMAHNLVEKGE</sequence>
<keyword evidence="10" id="KW-1185">Reference proteome</keyword>
<dbReference type="SUPFAM" id="SSF52794">
    <property type="entry name" value="PTS system IIB component-like"/>
    <property type="match status" value="1"/>
</dbReference>
<evidence type="ECO:0000256" key="7">
    <source>
        <dbReference type="PROSITE-ProRule" id="PRU00423"/>
    </source>
</evidence>
<dbReference type="PROSITE" id="PS51100">
    <property type="entry name" value="PTS_EIIB_TYPE_3"/>
    <property type="match status" value="1"/>
</dbReference>
<dbReference type="EMBL" id="AECQ01000031">
    <property type="protein sequence ID" value="EFW23741.1"/>
    <property type="molecule type" value="Genomic_DNA"/>
</dbReference>
<dbReference type="InterPro" id="IPR003501">
    <property type="entry name" value="PTS_EIIB_2/3"/>
</dbReference>
<dbReference type="GO" id="GO:0016301">
    <property type="term" value="F:kinase activity"/>
    <property type="evidence" value="ECO:0007669"/>
    <property type="project" value="UniProtKB-KW"/>
</dbReference>
<dbReference type="InterPro" id="IPR051819">
    <property type="entry name" value="PTS_sugar-specific_EIIB"/>
</dbReference>
<evidence type="ECO:0000313" key="10">
    <source>
        <dbReference type="Proteomes" id="UP000004097"/>
    </source>
</evidence>
<dbReference type="PANTHER" id="PTHR34581:SF2">
    <property type="entry name" value="PTS SYSTEM N,N'-DIACETYLCHITOBIOSE-SPECIFIC EIIB COMPONENT"/>
    <property type="match status" value="1"/>
</dbReference>
<evidence type="ECO:0000313" key="9">
    <source>
        <dbReference type="EMBL" id="EFW23741.1"/>
    </source>
</evidence>
<keyword evidence="1" id="KW-0813">Transport</keyword>
<dbReference type="Pfam" id="PF02302">
    <property type="entry name" value="PTS_IIB"/>
    <property type="match status" value="1"/>
</dbReference>
<dbReference type="CDD" id="cd05564">
    <property type="entry name" value="PTS_IIB_chitobiose_lichenan"/>
    <property type="match status" value="1"/>
</dbReference>
<dbReference type="Gene3D" id="3.40.50.2300">
    <property type="match status" value="1"/>
</dbReference>
<accession>E7MQ21</accession>
<organism evidence="9 10">
    <name type="scientific">Solobacterium moorei F0204</name>
    <dbReference type="NCBI Taxonomy" id="706433"/>
    <lineage>
        <taxon>Bacteria</taxon>
        <taxon>Bacillati</taxon>
        <taxon>Bacillota</taxon>
        <taxon>Erysipelotrichia</taxon>
        <taxon>Erysipelotrichales</taxon>
        <taxon>Erysipelotrichaceae</taxon>
        <taxon>Solobacterium</taxon>
    </lineage>
</organism>
<keyword evidence="6" id="KW-0418">Kinase</keyword>
<comment type="caution">
    <text evidence="9">The sequence shown here is derived from an EMBL/GenBank/DDBJ whole genome shotgun (WGS) entry which is preliminary data.</text>
</comment>
<dbReference type="eggNOG" id="COG1440">
    <property type="taxonomic scope" value="Bacteria"/>
</dbReference>
<dbReference type="HOGENOM" id="CLU_147323_2_1_9"/>
<dbReference type="InterPro" id="IPR013012">
    <property type="entry name" value="PTS_EIIB_3"/>
</dbReference>
<protein>
    <submittedName>
        <fullName evidence="9">PTS system, Lactose/Cellobiose specific IIB subunit</fullName>
    </submittedName>
</protein>
<dbReference type="STRING" id="706433.HMPREF9430_01546"/>
<reference evidence="9 10" key="1">
    <citation type="submission" date="2010-08" db="EMBL/GenBank/DDBJ databases">
        <authorList>
            <person name="Weinstock G."/>
            <person name="Sodergren E."/>
            <person name="Clifton S."/>
            <person name="Fulton L."/>
            <person name="Fulton B."/>
            <person name="Courtney L."/>
            <person name="Fronick C."/>
            <person name="Harrison M."/>
            <person name="Strong C."/>
            <person name="Farmer C."/>
            <person name="Delahaunty K."/>
            <person name="Markovic C."/>
            <person name="Hall O."/>
            <person name="Minx P."/>
            <person name="Tomlinson C."/>
            <person name="Mitreva M."/>
            <person name="Hou S."/>
            <person name="Chen J."/>
            <person name="Wollam A."/>
            <person name="Pepin K.H."/>
            <person name="Johnson M."/>
            <person name="Bhonagiri V."/>
            <person name="Zhang X."/>
            <person name="Suruliraj S."/>
            <person name="Warren W."/>
            <person name="Chinwalla A."/>
            <person name="Mardis E.R."/>
            <person name="Wilson R.K."/>
        </authorList>
    </citation>
    <scope>NUCLEOTIDE SEQUENCE [LARGE SCALE GENOMIC DNA]</scope>
    <source>
        <strain evidence="9 10">F0204</strain>
    </source>
</reference>
<gene>
    <name evidence="9" type="ORF">HMPREF9430_01546</name>
</gene>
<evidence type="ECO:0000256" key="2">
    <source>
        <dbReference type="ARBA" id="ARBA00022553"/>
    </source>
</evidence>
<evidence type="ECO:0000256" key="4">
    <source>
        <dbReference type="ARBA" id="ARBA00022679"/>
    </source>
</evidence>
<keyword evidence="3" id="KW-0762">Sugar transport</keyword>
<feature type="domain" description="PTS EIIB type-3" evidence="8">
    <location>
        <begin position="7"/>
        <end position="108"/>
    </location>
</feature>
<evidence type="ECO:0000256" key="1">
    <source>
        <dbReference type="ARBA" id="ARBA00022448"/>
    </source>
</evidence>
<dbReference type="GO" id="GO:0009401">
    <property type="term" value="P:phosphoenolpyruvate-dependent sugar phosphotransferase system"/>
    <property type="evidence" value="ECO:0007669"/>
    <property type="project" value="UniProtKB-KW"/>
</dbReference>
<evidence type="ECO:0000256" key="6">
    <source>
        <dbReference type="ARBA" id="ARBA00022777"/>
    </source>
</evidence>
<evidence type="ECO:0000256" key="5">
    <source>
        <dbReference type="ARBA" id="ARBA00022683"/>
    </source>
</evidence>
<dbReference type="Proteomes" id="UP000004097">
    <property type="component" value="Unassembled WGS sequence"/>
</dbReference>
<proteinExistence type="predicted"/>
<evidence type="ECO:0000256" key="3">
    <source>
        <dbReference type="ARBA" id="ARBA00022597"/>
    </source>
</evidence>
<keyword evidence="2" id="KW-0597">Phosphoprotein</keyword>
<dbReference type="PANTHER" id="PTHR34581">
    <property type="entry name" value="PTS SYSTEM N,N'-DIACETYLCHITOBIOSE-SPECIFIC EIIB COMPONENT"/>
    <property type="match status" value="1"/>
</dbReference>
<feature type="modified residue" description="Phosphocysteine; by EIIA" evidence="7">
    <location>
        <position position="14"/>
    </location>
</feature>
<dbReference type="GO" id="GO:0008982">
    <property type="term" value="F:protein-N(PI)-phosphohistidine-sugar phosphotransferase activity"/>
    <property type="evidence" value="ECO:0007669"/>
    <property type="project" value="InterPro"/>
</dbReference>
<dbReference type="AlphaFoldDB" id="E7MQ21"/>